<evidence type="ECO:0000259" key="2">
    <source>
        <dbReference type="Pfam" id="PF05649"/>
    </source>
</evidence>
<keyword evidence="4" id="KW-1185">Reference proteome</keyword>
<dbReference type="InterPro" id="IPR042089">
    <property type="entry name" value="Peptidase_M13_dom_2"/>
</dbReference>
<comment type="similarity">
    <text evidence="1">Belongs to the peptidase M13 family.</text>
</comment>
<dbReference type="InterPro" id="IPR000718">
    <property type="entry name" value="Peptidase_M13"/>
</dbReference>
<feature type="domain" description="Peptidase M13 N-terminal" evidence="2">
    <location>
        <begin position="1"/>
        <end position="239"/>
    </location>
</feature>
<dbReference type="GO" id="GO:0004222">
    <property type="term" value="F:metalloendopeptidase activity"/>
    <property type="evidence" value="ECO:0007669"/>
    <property type="project" value="InterPro"/>
</dbReference>
<dbReference type="PROSITE" id="PS51885">
    <property type="entry name" value="NEPRILYSIN"/>
    <property type="match status" value="1"/>
</dbReference>
<dbReference type="STRING" id="53326.A0A016T2Z5"/>
<accession>A0A016T2Z5</accession>
<dbReference type="SUPFAM" id="SSF55486">
    <property type="entry name" value="Metalloproteases ('zincins'), catalytic domain"/>
    <property type="match status" value="1"/>
</dbReference>
<protein>
    <recommendedName>
        <fullName evidence="2">Peptidase M13 N-terminal domain-containing protein</fullName>
    </recommendedName>
</protein>
<sequence>MDKDELNRFGARVLLERIRSFGIWPILEGDDKWRVENFDLTSLLIHVSKIRRVHVFVKHTISLDSRNVSRCLIQFDRGSLKLAADSYLDKETFGETAYRQFLTDLVARLLQDAGLPKNETKIANDVDEIIDLETRLGNITAPKVNRRNHTEMYNLRRLSCMQKLIPSVNWTRYFHSIAPDDVHDYFSSNPEIVIVEIDYMRRVADILQSTDPRIITNYVYLKYASIWVEEMGEQYENISQSGLAKLVYSRGNAEPLPNVLVANLVSVTYCHLPAQHIHFHDFQRALNFSVAGQHSAV</sequence>
<gene>
    <name evidence="3" type="primary">Acey_s0145.g2513</name>
    <name evidence="3" type="ORF">Y032_0145g2513</name>
</gene>
<dbReference type="OrthoDB" id="6475849at2759"/>
<name>A0A016T2Z5_9BILA</name>
<evidence type="ECO:0000256" key="1">
    <source>
        <dbReference type="ARBA" id="ARBA00007357"/>
    </source>
</evidence>
<dbReference type="Pfam" id="PF05649">
    <property type="entry name" value="Peptidase_M13_N"/>
    <property type="match status" value="1"/>
</dbReference>
<organism evidence="3 4">
    <name type="scientific">Ancylostoma ceylanicum</name>
    <dbReference type="NCBI Taxonomy" id="53326"/>
    <lineage>
        <taxon>Eukaryota</taxon>
        <taxon>Metazoa</taxon>
        <taxon>Ecdysozoa</taxon>
        <taxon>Nematoda</taxon>
        <taxon>Chromadorea</taxon>
        <taxon>Rhabditida</taxon>
        <taxon>Rhabditina</taxon>
        <taxon>Rhabditomorpha</taxon>
        <taxon>Strongyloidea</taxon>
        <taxon>Ancylostomatidae</taxon>
        <taxon>Ancylostomatinae</taxon>
        <taxon>Ancylostoma</taxon>
    </lineage>
</organism>
<dbReference type="Gene3D" id="1.10.1380.10">
    <property type="entry name" value="Neutral endopeptidase , domain2"/>
    <property type="match status" value="1"/>
</dbReference>
<dbReference type="AlphaFoldDB" id="A0A016T2Z5"/>
<proteinExistence type="inferred from homology"/>
<evidence type="ECO:0000313" key="3">
    <source>
        <dbReference type="EMBL" id="EYB96969.1"/>
    </source>
</evidence>
<evidence type="ECO:0000313" key="4">
    <source>
        <dbReference type="Proteomes" id="UP000024635"/>
    </source>
</evidence>
<dbReference type="InterPro" id="IPR008753">
    <property type="entry name" value="Peptidase_M13_N"/>
</dbReference>
<dbReference type="GO" id="GO:0006508">
    <property type="term" value="P:proteolysis"/>
    <property type="evidence" value="ECO:0007669"/>
    <property type="project" value="InterPro"/>
</dbReference>
<comment type="caution">
    <text evidence="3">The sequence shown here is derived from an EMBL/GenBank/DDBJ whole genome shotgun (WGS) entry which is preliminary data.</text>
</comment>
<dbReference type="EMBL" id="JARK01001481">
    <property type="protein sequence ID" value="EYB96969.1"/>
    <property type="molecule type" value="Genomic_DNA"/>
</dbReference>
<dbReference type="Proteomes" id="UP000024635">
    <property type="component" value="Unassembled WGS sequence"/>
</dbReference>
<reference evidence="4" key="1">
    <citation type="journal article" date="2015" name="Nat. Genet.">
        <title>The genome and transcriptome of the zoonotic hookworm Ancylostoma ceylanicum identify infection-specific gene families.</title>
        <authorList>
            <person name="Schwarz E.M."/>
            <person name="Hu Y."/>
            <person name="Antoshechkin I."/>
            <person name="Miller M.M."/>
            <person name="Sternberg P.W."/>
            <person name="Aroian R.V."/>
        </authorList>
    </citation>
    <scope>NUCLEOTIDE SEQUENCE</scope>
    <source>
        <strain evidence="4">HY135</strain>
    </source>
</reference>